<sequence length="581" mass="62571">MTGSHAVQATFEDLGTPLHEVTFVVVDLETTGGRPGASQITEVGAVKVRGGEVLGEFQTLVNPGEPIPAFIAMLTGISDAMVARAPRIGTVLPAFLEFAADSVLVAHNAGFDIGFLRAACRDLDLVWPGPKVLDTVHLARQLVTRDEATNHKLATLAQLFGATTTPDHRALHDARATVDVLHALLGRVGNLGVHTLEELSSYTARVTPAQRRKRVLADGLPSAPGVYVFKDAQGRALYVGTSVDIKRRVRSYFTSSEQRTRMSQMVGLATEVTPIVCQTALEAQVRELRLIAEHKPRFNRRSRFPERAMWLKLTDELFPRLSIVREVRDDDATYAGPFTSRSAAELAMAALHEVLPLRQCTRRLGRRAGETACALFDMGRCGGPCIGQQTPSSYAEVAAEAERILAADARQVTTALDARMSALSRDQRFEDAAVVRDRMLALLKAAARSQRLAPLARSPEVVAAARSALGGWEIVCVRYGRFAGTTLVPRGADPTPYIEALRESAEQVAPPTAPAPAALTEETEKVLAWLERPGVRMVHVDGEWACPVNGAGAARHRLAPPSGVAGFDRGGWEVGAATVAS</sequence>
<comment type="caution">
    <text evidence="4">The sequence shown here is derived from an EMBL/GenBank/DDBJ whole genome shotgun (WGS) entry which is preliminary data.</text>
</comment>
<dbReference type="InterPro" id="IPR036397">
    <property type="entry name" value="RNaseH_sf"/>
</dbReference>
<dbReference type="InterPro" id="IPR012337">
    <property type="entry name" value="RNaseH-like_sf"/>
</dbReference>
<evidence type="ECO:0000259" key="3">
    <source>
        <dbReference type="PROSITE" id="PS50164"/>
    </source>
</evidence>
<dbReference type="PROSITE" id="PS50151">
    <property type="entry name" value="UVR"/>
    <property type="match status" value="1"/>
</dbReference>
<dbReference type="Pfam" id="PF01541">
    <property type="entry name" value="GIY-YIG"/>
    <property type="match status" value="1"/>
</dbReference>
<dbReference type="GO" id="GO:0003677">
    <property type="term" value="F:DNA binding"/>
    <property type="evidence" value="ECO:0007669"/>
    <property type="project" value="InterPro"/>
</dbReference>
<dbReference type="Proteomes" id="UP000744769">
    <property type="component" value="Unassembled WGS sequence"/>
</dbReference>
<dbReference type="EMBL" id="JAAOIV010000006">
    <property type="protein sequence ID" value="NHN55949.1"/>
    <property type="molecule type" value="Genomic_DNA"/>
</dbReference>
<feature type="domain" description="UVR" evidence="2">
    <location>
        <begin position="410"/>
        <end position="445"/>
    </location>
</feature>
<dbReference type="InterPro" id="IPR000305">
    <property type="entry name" value="GIY-YIG_endonuc"/>
</dbReference>
<dbReference type="SUPFAM" id="SSF46600">
    <property type="entry name" value="C-terminal UvrC-binding domain of UvrB"/>
    <property type="match status" value="1"/>
</dbReference>
<dbReference type="PROSITE" id="PS50164">
    <property type="entry name" value="GIY_YIG"/>
    <property type="match status" value="1"/>
</dbReference>
<dbReference type="AlphaFoldDB" id="A0A967AZF9"/>
<gene>
    <name evidence="4" type="ORF">G9U51_09195</name>
</gene>
<organism evidence="4 5">
    <name type="scientific">Metallococcus carri</name>
    <dbReference type="NCBI Taxonomy" id="1656884"/>
    <lineage>
        <taxon>Bacteria</taxon>
        <taxon>Bacillati</taxon>
        <taxon>Actinomycetota</taxon>
        <taxon>Actinomycetes</taxon>
        <taxon>Micrococcales</taxon>
        <taxon>Dermacoccaceae</taxon>
        <taxon>Metallococcus</taxon>
    </lineage>
</organism>
<dbReference type="CDD" id="cd06127">
    <property type="entry name" value="DEDDh"/>
    <property type="match status" value="1"/>
</dbReference>
<dbReference type="InterPro" id="IPR035901">
    <property type="entry name" value="GIY-YIG_endonuc_sf"/>
</dbReference>
<dbReference type="SMART" id="SM00465">
    <property type="entry name" value="GIYc"/>
    <property type="match status" value="1"/>
</dbReference>
<dbReference type="SUPFAM" id="SSF53098">
    <property type="entry name" value="Ribonuclease H-like"/>
    <property type="match status" value="1"/>
</dbReference>
<dbReference type="NCBIfam" id="NF005905">
    <property type="entry name" value="PRK07883.1-3"/>
    <property type="match status" value="1"/>
</dbReference>
<dbReference type="Gene3D" id="3.30.420.10">
    <property type="entry name" value="Ribonuclease H-like superfamily/Ribonuclease H"/>
    <property type="match status" value="1"/>
</dbReference>
<evidence type="ECO:0000259" key="2">
    <source>
        <dbReference type="PROSITE" id="PS50151"/>
    </source>
</evidence>
<dbReference type="GO" id="GO:0009380">
    <property type="term" value="C:excinuclease repair complex"/>
    <property type="evidence" value="ECO:0007669"/>
    <property type="project" value="TreeGrafter"/>
</dbReference>
<name>A0A967AZF9_9MICO</name>
<dbReference type="InterPro" id="IPR001943">
    <property type="entry name" value="UVR_dom"/>
</dbReference>
<proteinExistence type="predicted"/>
<dbReference type="GO" id="GO:0004527">
    <property type="term" value="F:exonuclease activity"/>
    <property type="evidence" value="ECO:0007669"/>
    <property type="project" value="UniProtKB-KW"/>
</dbReference>
<dbReference type="RefSeq" id="WP_166196263.1">
    <property type="nucleotide sequence ID" value="NZ_JAAOIV010000006.1"/>
</dbReference>
<keyword evidence="1 4" id="KW-0378">Hydrolase</keyword>
<keyword evidence="1 4" id="KW-0269">Exonuclease</keyword>
<dbReference type="FunFam" id="3.30.420.10:FF:000045">
    <property type="entry name" value="3'-5' exonuclease DinG"/>
    <property type="match status" value="1"/>
</dbReference>
<dbReference type="GO" id="GO:0003887">
    <property type="term" value="F:DNA-directed DNA polymerase activity"/>
    <property type="evidence" value="ECO:0007669"/>
    <property type="project" value="InterPro"/>
</dbReference>
<evidence type="ECO:0000256" key="1">
    <source>
        <dbReference type="ARBA" id="ARBA00022839"/>
    </source>
</evidence>
<dbReference type="SUPFAM" id="SSF82771">
    <property type="entry name" value="GIY-YIG endonuclease"/>
    <property type="match status" value="1"/>
</dbReference>
<dbReference type="PANTHER" id="PTHR30562:SF1">
    <property type="entry name" value="UVRABC SYSTEM PROTEIN C"/>
    <property type="match status" value="1"/>
</dbReference>
<dbReference type="InterPro" id="IPR006054">
    <property type="entry name" value="DnaQ"/>
</dbReference>
<dbReference type="GO" id="GO:0006289">
    <property type="term" value="P:nucleotide-excision repair"/>
    <property type="evidence" value="ECO:0007669"/>
    <property type="project" value="InterPro"/>
</dbReference>
<dbReference type="InterPro" id="IPR047296">
    <property type="entry name" value="GIY-YIG_UvrC_Cho"/>
</dbReference>
<dbReference type="InterPro" id="IPR050066">
    <property type="entry name" value="UvrABC_protein_C"/>
</dbReference>
<dbReference type="SMART" id="SM00479">
    <property type="entry name" value="EXOIII"/>
    <property type="match status" value="1"/>
</dbReference>
<dbReference type="CDD" id="cd10434">
    <property type="entry name" value="GIY-YIG_UvrC_Cho"/>
    <property type="match status" value="1"/>
</dbReference>
<dbReference type="PANTHER" id="PTHR30562">
    <property type="entry name" value="UVRC/OXIDOREDUCTASE"/>
    <property type="match status" value="1"/>
</dbReference>
<keyword evidence="1 4" id="KW-0540">Nuclease</keyword>
<evidence type="ECO:0000313" key="5">
    <source>
        <dbReference type="Proteomes" id="UP000744769"/>
    </source>
</evidence>
<protein>
    <submittedName>
        <fullName evidence="4">DEDD exonuclease domain-containing protein</fullName>
    </submittedName>
</protein>
<accession>A0A967AZF9</accession>
<keyword evidence="5" id="KW-1185">Reference proteome</keyword>
<dbReference type="InterPro" id="IPR036876">
    <property type="entry name" value="UVR_dom_sf"/>
</dbReference>
<evidence type="ECO:0000313" key="4">
    <source>
        <dbReference type="EMBL" id="NHN55949.1"/>
    </source>
</evidence>
<dbReference type="InterPro" id="IPR013520">
    <property type="entry name" value="Ribonucl_H"/>
</dbReference>
<dbReference type="NCBIfam" id="NF005907">
    <property type="entry name" value="PRK07883.1-5"/>
    <property type="match status" value="1"/>
</dbReference>
<reference evidence="4" key="1">
    <citation type="submission" date="2020-03" db="EMBL/GenBank/DDBJ databases">
        <title>Draft sequencing of Calidifontibacter sp. DB0510.</title>
        <authorList>
            <person name="Kim D.-U."/>
        </authorList>
    </citation>
    <scope>NUCLEOTIDE SEQUENCE</scope>
    <source>
        <strain evidence="4">DB0510</strain>
    </source>
</reference>
<dbReference type="Pfam" id="PF02151">
    <property type="entry name" value="UVR"/>
    <property type="match status" value="1"/>
</dbReference>
<dbReference type="GO" id="GO:0006260">
    <property type="term" value="P:DNA replication"/>
    <property type="evidence" value="ECO:0007669"/>
    <property type="project" value="InterPro"/>
</dbReference>
<dbReference type="Gene3D" id="3.40.1440.10">
    <property type="entry name" value="GIY-YIG endonuclease"/>
    <property type="match status" value="1"/>
</dbReference>
<dbReference type="Pfam" id="PF00929">
    <property type="entry name" value="RNase_T"/>
    <property type="match status" value="1"/>
</dbReference>
<feature type="domain" description="GIY-YIG" evidence="3">
    <location>
        <begin position="222"/>
        <end position="300"/>
    </location>
</feature>
<dbReference type="NCBIfam" id="TIGR00573">
    <property type="entry name" value="dnaq"/>
    <property type="match status" value="1"/>
</dbReference>